<accession>A0A371E402</accession>
<evidence type="ECO:0008006" key="3">
    <source>
        <dbReference type="Google" id="ProtNLM"/>
    </source>
</evidence>
<feature type="non-terminal residue" evidence="1">
    <location>
        <position position="1"/>
    </location>
</feature>
<sequence length="71" mass="7997">MLQQPMLFCDIFDVWGINFMGSSPISHNNSYILLAVDYDSRWVKAKATKANDAKTIVEFVKFGVPKALISD</sequence>
<name>A0A371E402_MUCPR</name>
<reference evidence="1" key="1">
    <citation type="submission" date="2018-05" db="EMBL/GenBank/DDBJ databases">
        <title>Draft genome of Mucuna pruriens seed.</title>
        <authorList>
            <person name="Nnadi N.E."/>
            <person name="Vos R."/>
            <person name="Hasami M.H."/>
            <person name="Devisetty U.K."/>
            <person name="Aguiy J.C."/>
        </authorList>
    </citation>
    <scope>NUCLEOTIDE SEQUENCE [LARGE SCALE GENOMIC DNA]</scope>
    <source>
        <strain evidence="1">JCA_2017</strain>
    </source>
</reference>
<proteinExistence type="predicted"/>
<dbReference type="OrthoDB" id="1739170at2759"/>
<evidence type="ECO:0000313" key="1">
    <source>
        <dbReference type="EMBL" id="RDX60770.1"/>
    </source>
</evidence>
<evidence type="ECO:0000313" key="2">
    <source>
        <dbReference type="Proteomes" id="UP000257109"/>
    </source>
</evidence>
<keyword evidence="2" id="KW-1185">Reference proteome</keyword>
<dbReference type="AlphaFoldDB" id="A0A371E402"/>
<dbReference type="SUPFAM" id="SSF53098">
    <property type="entry name" value="Ribonuclease H-like"/>
    <property type="match status" value="1"/>
</dbReference>
<dbReference type="Proteomes" id="UP000257109">
    <property type="component" value="Unassembled WGS sequence"/>
</dbReference>
<organism evidence="1 2">
    <name type="scientific">Mucuna pruriens</name>
    <name type="common">Velvet bean</name>
    <name type="synonym">Dolichos pruriens</name>
    <dbReference type="NCBI Taxonomy" id="157652"/>
    <lineage>
        <taxon>Eukaryota</taxon>
        <taxon>Viridiplantae</taxon>
        <taxon>Streptophyta</taxon>
        <taxon>Embryophyta</taxon>
        <taxon>Tracheophyta</taxon>
        <taxon>Spermatophyta</taxon>
        <taxon>Magnoliopsida</taxon>
        <taxon>eudicotyledons</taxon>
        <taxon>Gunneridae</taxon>
        <taxon>Pentapetalae</taxon>
        <taxon>rosids</taxon>
        <taxon>fabids</taxon>
        <taxon>Fabales</taxon>
        <taxon>Fabaceae</taxon>
        <taxon>Papilionoideae</taxon>
        <taxon>50 kb inversion clade</taxon>
        <taxon>NPAAA clade</taxon>
        <taxon>indigoferoid/millettioid clade</taxon>
        <taxon>Phaseoleae</taxon>
        <taxon>Mucuna</taxon>
    </lineage>
</organism>
<gene>
    <name evidence="1" type="ORF">CR513_61060</name>
</gene>
<protein>
    <recommendedName>
        <fullName evidence="3">Integrase catalytic domain-containing protein</fullName>
    </recommendedName>
</protein>
<dbReference type="InterPro" id="IPR012337">
    <property type="entry name" value="RNaseH-like_sf"/>
</dbReference>
<dbReference type="InterPro" id="IPR052160">
    <property type="entry name" value="Gypsy_RT_Integrase-like"/>
</dbReference>
<comment type="caution">
    <text evidence="1">The sequence shown here is derived from an EMBL/GenBank/DDBJ whole genome shotgun (WGS) entry which is preliminary data.</text>
</comment>
<dbReference type="EMBL" id="QJKJ01016596">
    <property type="protein sequence ID" value="RDX60770.1"/>
    <property type="molecule type" value="Genomic_DNA"/>
</dbReference>
<dbReference type="Gene3D" id="3.30.420.10">
    <property type="entry name" value="Ribonuclease H-like superfamily/Ribonuclease H"/>
    <property type="match status" value="1"/>
</dbReference>
<dbReference type="InterPro" id="IPR036397">
    <property type="entry name" value="RNaseH_sf"/>
</dbReference>
<dbReference type="PANTHER" id="PTHR47266">
    <property type="entry name" value="ENDONUCLEASE-RELATED"/>
    <property type="match status" value="1"/>
</dbReference>
<dbReference type="GO" id="GO:0003676">
    <property type="term" value="F:nucleic acid binding"/>
    <property type="evidence" value="ECO:0007669"/>
    <property type="project" value="InterPro"/>
</dbReference>